<dbReference type="AlphaFoldDB" id="A0A1U9R0Y2"/>
<dbReference type="OrthoDB" id="4331334at2"/>
<protein>
    <submittedName>
        <fullName evidence="2">Uncharacterized protein</fullName>
    </submittedName>
</protein>
<evidence type="ECO:0000313" key="2">
    <source>
        <dbReference type="EMBL" id="AQU70156.1"/>
    </source>
</evidence>
<keyword evidence="3" id="KW-1185">Reference proteome</keyword>
<sequence>MTTSAWEPTTSSDTPTAHDLACALAAHLDPAAAPRDVIVSFSARNQAPIEFRHRGRGGPVTGIAQELHAHLFGLPEDEAPIPTALDALLQATHTAASPEQRTAILHQLADQLRNATEIIQRHQYEAQWDRLPDDIAAQLRHAHDQTRQVAETLDRVAPAFSSPPTTPSRRPPREPHNRAVAPTTSPTPPAGRRR</sequence>
<feature type="compositionally biased region" description="Pro residues" evidence="1">
    <location>
        <begin position="185"/>
        <end position="194"/>
    </location>
</feature>
<evidence type="ECO:0000313" key="3">
    <source>
        <dbReference type="Proteomes" id="UP000189677"/>
    </source>
</evidence>
<gene>
    <name evidence="2" type="ORF">BBN63_32250</name>
</gene>
<feature type="region of interest" description="Disordered" evidence="1">
    <location>
        <begin position="153"/>
        <end position="194"/>
    </location>
</feature>
<accession>A0A1U9R0Y2</accession>
<dbReference type="RefSeq" id="WP_078078837.1">
    <property type="nucleotide sequence ID" value="NZ_CP018047.1"/>
</dbReference>
<dbReference type="KEGG" id="snw:BBN63_32250"/>
<organism evidence="2 3">
    <name type="scientific">Streptomyces niveus</name>
    <name type="common">Streptomyces spheroides</name>
    <dbReference type="NCBI Taxonomy" id="193462"/>
    <lineage>
        <taxon>Bacteria</taxon>
        <taxon>Bacillati</taxon>
        <taxon>Actinomycetota</taxon>
        <taxon>Actinomycetes</taxon>
        <taxon>Kitasatosporales</taxon>
        <taxon>Streptomycetaceae</taxon>
        <taxon>Streptomyces</taxon>
    </lineage>
</organism>
<name>A0A1U9R0Y2_STRNV</name>
<dbReference type="EMBL" id="CP018047">
    <property type="protein sequence ID" value="AQU70156.1"/>
    <property type="molecule type" value="Genomic_DNA"/>
</dbReference>
<proteinExistence type="predicted"/>
<dbReference type="Proteomes" id="UP000189677">
    <property type="component" value="Chromosome"/>
</dbReference>
<reference evidence="2 3" key="1">
    <citation type="submission" date="2016-11" db="EMBL/GenBank/DDBJ databases">
        <title>Complete genome sequence of Streptomyces niveus SCSIO 3406.</title>
        <authorList>
            <person name="Zhu Q."/>
            <person name="Cheng W."/>
            <person name="Song Y."/>
            <person name="Li Q."/>
            <person name="Ju J."/>
        </authorList>
    </citation>
    <scope>NUCLEOTIDE SEQUENCE [LARGE SCALE GENOMIC DNA]</scope>
    <source>
        <strain evidence="2 3">SCSIO 3406</strain>
    </source>
</reference>
<evidence type="ECO:0000256" key="1">
    <source>
        <dbReference type="SAM" id="MobiDB-lite"/>
    </source>
</evidence>